<protein>
    <recommendedName>
        <fullName evidence="3">ABM domain-containing protein</fullName>
    </recommendedName>
</protein>
<evidence type="ECO:0008006" key="3">
    <source>
        <dbReference type="Google" id="ProtNLM"/>
    </source>
</evidence>
<keyword evidence="2" id="KW-1185">Reference proteome</keyword>
<dbReference type="EMBL" id="JZBS01000044">
    <property type="protein sequence ID" value="KKK27275.1"/>
    <property type="molecule type" value="Genomic_DNA"/>
</dbReference>
<dbReference type="AlphaFoldDB" id="A0A0F8XCM8"/>
<gene>
    <name evidence="1" type="ORF">ARAM_001947</name>
</gene>
<accession>A0A0F8XCM8</accession>
<proteinExistence type="predicted"/>
<name>A0A0F8XCM8_9EURO</name>
<dbReference type="STRING" id="308745.A0A0F8XCM8"/>
<organism evidence="1 2">
    <name type="scientific">Aspergillus rambellii</name>
    <dbReference type="NCBI Taxonomy" id="308745"/>
    <lineage>
        <taxon>Eukaryota</taxon>
        <taxon>Fungi</taxon>
        <taxon>Dikarya</taxon>
        <taxon>Ascomycota</taxon>
        <taxon>Pezizomycotina</taxon>
        <taxon>Eurotiomycetes</taxon>
        <taxon>Eurotiomycetidae</taxon>
        <taxon>Eurotiales</taxon>
        <taxon>Aspergillaceae</taxon>
        <taxon>Aspergillus</taxon>
        <taxon>Aspergillus subgen. Nidulantes</taxon>
    </lineage>
</organism>
<dbReference type="Proteomes" id="UP000034291">
    <property type="component" value="Unassembled WGS sequence"/>
</dbReference>
<comment type="caution">
    <text evidence="1">The sequence shown here is derived from an EMBL/GenBank/DDBJ whole genome shotgun (WGS) entry which is preliminary data.</text>
</comment>
<reference evidence="1 2" key="1">
    <citation type="submission" date="2015-02" db="EMBL/GenBank/DDBJ databases">
        <title>Draft Genome Sequences of Two Closely-Related Aflatoxigenic Aspergillus Species Obtained from the Cote d'Ivoire.</title>
        <authorList>
            <person name="Moore G.G."/>
            <person name="Beltz S.B."/>
            <person name="Mack B.M."/>
        </authorList>
    </citation>
    <scope>NUCLEOTIDE SEQUENCE [LARGE SCALE GENOMIC DNA]</scope>
    <source>
        <strain evidence="1 2">SRRC1468</strain>
    </source>
</reference>
<dbReference type="Gene3D" id="3.30.70.100">
    <property type="match status" value="1"/>
</dbReference>
<evidence type="ECO:0000313" key="2">
    <source>
        <dbReference type="Proteomes" id="UP000034291"/>
    </source>
</evidence>
<evidence type="ECO:0000313" key="1">
    <source>
        <dbReference type="EMBL" id="KKK27275.1"/>
    </source>
</evidence>
<dbReference type="OrthoDB" id="3830579at2759"/>
<sequence>MSTVTEFIYFHLKDTVKPEDPSNNEGLALLRIFKATTAQSGYKGSAWGRTKEDENLVVWAIDWADAHTGTQTSQLSPFLEPNTQIGTIFTTLQPPERSLFSEPKGRRSRSSTLIANPVTELCPLAFPTSLSPQERTGVCDGLIRFRSALVERAAAEYRPKSFSMGQVERPGTFAQEKSPSGEAFVHLLVIGWESVEAHVAAKGTKEFTEAIQPIREKMVSPLQGLGMKHVTFQKV</sequence>